<keyword evidence="2" id="KW-0408">Iron</keyword>
<accession>A0A4D8R2A1</accession>
<keyword evidence="2" id="KW-0479">Metal-binding</keyword>
<gene>
    <name evidence="3" type="ORF">D3869_10900</name>
</gene>
<dbReference type="Proteomes" id="UP000298693">
    <property type="component" value="Chromosome"/>
</dbReference>
<dbReference type="GO" id="GO:0004497">
    <property type="term" value="F:monooxygenase activity"/>
    <property type="evidence" value="ECO:0007669"/>
    <property type="project" value="UniProtKB-KW"/>
</dbReference>
<dbReference type="SUPFAM" id="SSF48264">
    <property type="entry name" value="Cytochrome P450"/>
    <property type="match status" value="1"/>
</dbReference>
<evidence type="ECO:0000256" key="2">
    <source>
        <dbReference type="RuleBase" id="RU000461"/>
    </source>
</evidence>
<evidence type="ECO:0000313" key="3">
    <source>
        <dbReference type="EMBL" id="QCO15694.1"/>
    </source>
</evidence>
<dbReference type="GO" id="GO:0005506">
    <property type="term" value="F:iron ion binding"/>
    <property type="evidence" value="ECO:0007669"/>
    <property type="project" value="InterPro"/>
</dbReference>
<dbReference type="InterPro" id="IPR036396">
    <property type="entry name" value="Cyt_P450_sf"/>
</dbReference>
<dbReference type="PROSITE" id="PS00086">
    <property type="entry name" value="CYTOCHROME_P450"/>
    <property type="match status" value="1"/>
</dbReference>
<dbReference type="InterPro" id="IPR017972">
    <property type="entry name" value="Cyt_P450_CS"/>
</dbReference>
<dbReference type="PANTHER" id="PTHR46696:SF1">
    <property type="entry name" value="CYTOCHROME P450 YJIB-RELATED"/>
    <property type="match status" value="1"/>
</dbReference>
<sequence length="412" mass="45139">MRVEGVGPRGRPGGLKGALAGWMMRSLPAVFRVLRAVSPVLRIGDTVVVTRYDDAREVFLNDDAFAVPYARKLDVIMGGQPFFLGMRDTSDYRRDTAAMRTVVRSDDLPTLAAEAGRLAAEAVRAGGGRIEVVNDLVREVTFAVLGRYFGVSDPPDGDLRIWASRLFEFQFADPGDDPDLRAEVDAIAPALRAHIQGLIEARRASGAFGDDVLGRCLDRQSRGDPGFSDGQIRAALTGFVVGGPPQPPMVVPQALEQLLRRPAELEGARKAALAGDDALLLGYVLEAMRFDPLAPTLPRVAVRDELIAAGSRRATNVREGATLLVAFSSAMMDERRVPDPRRFNPRRLAHEYMHFGHGLHTCFGLQINHAILPMMLKPLLERRGLRRAPGPDGHLRKRGAFAERLEVVYDPE</sequence>
<organism evidence="3 4">
    <name type="scientific">Azospirillum brasilense</name>
    <dbReference type="NCBI Taxonomy" id="192"/>
    <lineage>
        <taxon>Bacteria</taxon>
        <taxon>Pseudomonadati</taxon>
        <taxon>Pseudomonadota</taxon>
        <taxon>Alphaproteobacteria</taxon>
        <taxon>Rhodospirillales</taxon>
        <taxon>Azospirillaceae</taxon>
        <taxon>Azospirillum</taxon>
    </lineage>
</organism>
<comment type="similarity">
    <text evidence="1 2">Belongs to the cytochrome P450 family.</text>
</comment>
<dbReference type="GO" id="GO:0020037">
    <property type="term" value="F:heme binding"/>
    <property type="evidence" value="ECO:0007669"/>
    <property type="project" value="InterPro"/>
</dbReference>
<keyword evidence="2" id="KW-0560">Oxidoreductase</keyword>
<dbReference type="AlphaFoldDB" id="A0A4D8R2A1"/>
<proteinExistence type="inferred from homology"/>
<dbReference type="Gene3D" id="1.10.630.10">
    <property type="entry name" value="Cytochrome P450"/>
    <property type="match status" value="1"/>
</dbReference>
<dbReference type="Pfam" id="PF00067">
    <property type="entry name" value="p450"/>
    <property type="match status" value="1"/>
</dbReference>
<name>A0A4D8R2A1_AZOBR</name>
<dbReference type="InterPro" id="IPR001128">
    <property type="entry name" value="Cyt_P450"/>
</dbReference>
<evidence type="ECO:0000256" key="1">
    <source>
        <dbReference type="ARBA" id="ARBA00010617"/>
    </source>
</evidence>
<dbReference type="PANTHER" id="PTHR46696">
    <property type="entry name" value="P450, PUTATIVE (EUROFUNG)-RELATED"/>
    <property type="match status" value="1"/>
</dbReference>
<protein>
    <submittedName>
        <fullName evidence="3">Cytochrome P450</fullName>
    </submittedName>
</protein>
<reference evidence="3 4" key="1">
    <citation type="submission" date="2018-09" db="EMBL/GenBank/DDBJ databases">
        <title>Whole genome based analysis of evolution and adaptive divergence in Indian and Brazilian strains of Azospirillum brasilense.</title>
        <authorList>
            <person name="Singh C."/>
            <person name="Tripathi A.K."/>
        </authorList>
    </citation>
    <scope>NUCLEOTIDE SEQUENCE [LARGE SCALE GENOMIC DNA]</scope>
    <source>
        <strain evidence="3 4">MTCC4039</strain>
    </source>
</reference>
<dbReference type="RefSeq" id="WP_137140071.1">
    <property type="nucleotide sequence ID" value="NZ_CP032345.1"/>
</dbReference>
<dbReference type="GO" id="GO:0016705">
    <property type="term" value="F:oxidoreductase activity, acting on paired donors, with incorporation or reduction of molecular oxygen"/>
    <property type="evidence" value="ECO:0007669"/>
    <property type="project" value="InterPro"/>
</dbReference>
<keyword evidence="2" id="KW-0503">Monooxygenase</keyword>
<evidence type="ECO:0000313" key="4">
    <source>
        <dbReference type="Proteomes" id="UP000298693"/>
    </source>
</evidence>
<keyword evidence="2" id="KW-0349">Heme</keyword>
<dbReference type="EMBL" id="CP032345">
    <property type="protein sequence ID" value="QCO15694.1"/>
    <property type="molecule type" value="Genomic_DNA"/>
</dbReference>